<reference evidence="2" key="1">
    <citation type="submission" date="2022-05" db="EMBL/GenBank/DDBJ databases">
        <title>The Musa troglodytarum L. genome provides insights into the mechanism of non-climacteric behaviour and enrichment of carotenoids.</title>
        <authorList>
            <person name="Wang J."/>
        </authorList>
    </citation>
    <scope>NUCLEOTIDE SEQUENCE</scope>
    <source>
        <tissue evidence="2">Leaf</tissue>
    </source>
</reference>
<organism evidence="2 3">
    <name type="scientific">Musa troglodytarum</name>
    <name type="common">fe'i banana</name>
    <dbReference type="NCBI Taxonomy" id="320322"/>
    <lineage>
        <taxon>Eukaryota</taxon>
        <taxon>Viridiplantae</taxon>
        <taxon>Streptophyta</taxon>
        <taxon>Embryophyta</taxon>
        <taxon>Tracheophyta</taxon>
        <taxon>Spermatophyta</taxon>
        <taxon>Magnoliopsida</taxon>
        <taxon>Liliopsida</taxon>
        <taxon>Zingiberales</taxon>
        <taxon>Musaceae</taxon>
        <taxon>Musa</taxon>
    </lineage>
</organism>
<keyword evidence="3" id="KW-1185">Reference proteome</keyword>
<dbReference type="Proteomes" id="UP001055439">
    <property type="component" value="Chromosome 7"/>
</dbReference>
<evidence type="ECO:0000256" key="1">
    <source>
        <dbReference type="SAM" id="MobiDB-lite"/>
    </source>
</evidence>
<protein>
    <submittedName>
        <fullName evidence="2">Uncharacterized protein</fullName>
    </submittedName>
</protein>
<feature type="region of interest" description="Disordered" evidence="1">
    <location>
        <begin position="65"/>
        <end position="87"/>
    </location>
</feature>
<dbReference type="AlphaFoldDB" id="A0A9E7GNY3"/>
<feature type="compositionally biased region" description="Polar residues" evidence="1">
    <location>
        <begin position="1"/>
        <end position="15"/>
    </location>
</feature>
<evidence type="ECO:0000313" key="3">
    <source>
        <dbReference type="Proteomes" id="UP001055439"/>
    </source>
</evidence>
<proteinExistence type="predicted"/>
<evidence type="ECO:0000313" key="2">
    <source>
        <dbReference type="EMBL" id="URE18866.1"/>
    </source>
</evidence>
<accession>A0A9E7GNY3</accession>
<feature type="region of interest" description="Disordered" evidence="1">
    <location>
        <begin position="1"/>
        <end position="22"/>
    </location>
</feature>
<sequence>MGSMRGTSTITSCLASTPLPLPSSRHQSWPSHHYHRYPSLLLTWPLVTTPLPAQNKRWEEEAKLSETAAAAAAGGGEERIPWLRHGS</sequence>
<dbReference type="EMBL" id="CP097509">
    <property type="protein sequence ID" value="URE18866.1"/>
    <property type="molecule type" value="Genomic_DNA"/>
</dbReference>
<gene>
    <name evidence="2" type="ORF">MUK42_03452</name>
</gene>
<name>A0A9E7GNY3_9LILI</name>